<keyword evidence="1 2" id="KW-0430">Lectin</keyword>
<evidence type="ECO:0000256" key="1">
    <source>
        <dbReference type="ARBA" id="ARBA00022734"/>
    </source>
</evidence>
<dbReference type="AlphaFoldDB" id="A0A2G5TD82"/>
<sequence>MEIGDVITFNGTVFSQASSLRANLITTREIPLHIRQDMPNPSTSFNNNPGAWGHALWGPGLFRLGQPFQISVKLDISVFRISANNVEIYQFPIRTVNWNVITAFGMESAYWMSNWVEMKCIRSPTTTRAPRTRRPGNGNGGGHGHGGHGGGYGSGSFSSSDSSESCEY</sequence>
<name>A0A2G5TD82_9PELO</name>
<feature type="domain" description="Galectin" evidence="4">
    <location>
        <begin position="1"/>
        <end position="127"/>
    </location>
</feature>
<feature type="region of interest" description="Disordered" evidence="3">
    <location>
        <begin position="124"/>
        <end position="168"/>
    </location>
</feature>
<dbReference type="EMBL" id="PDUG01000005">
    <property type="protein sequence ID" value="PIC25325.1"/>
    <property type="molecule type" value="Genomic_DNA"/>
</dbReference>
<evidence type="ECO:0000313" key="5">
    <source>
        <dbReference type="EMBL" id="PIC25325.1"/>
    </source>
</evidence>
<dbReference type="SUPFAM" id="SSF49899">
    <property type="entry name" value="Concanavalin A-like lectins/glucanases"/>
    <property type="match status" value="1"/>
</dbReference>
<gene>
    <name evidence="5" type="primary">Cnig_chr_V.g18298</name>
    <name evidence="5" type="ORF">B9Z55_018298</name>
</gene>
<organism evidence="5 6">
    <name type="scientific">Caenorhabditis nigoni</name>
    <dbReference type="NCBI Taxonomy" id="1611254"/>
    <lineage>
        <taxon>Eukaryota</taxon>
        <taxon>Metazoa</taxon>
        <taxon>Ecdysozoa</taxon>
        <taxon>Nematoda</taxon>
        <taxon>Chromadorea</taxon>
        <taxon>Rhabditida</taxon>
        <taxon>Rhabditina</taxon>
        <taxon>Rhabditomorpha</taxon>
        <taxon>Rhabditoidea</taxon>
        <taxon>Rhabditidae</taxon>
        <taxon>Peloderinae</taxon>
        <taxon>Caenorhabditis</taxon>
    </lineage>
</organism>
<dbReference type="InterPro" id="IPR001079">
    <property type="entry name" value="Galectin_CRD"/>
</dbReference>
<dbReference type="SMART" id="SM00908">
    <property type="entry name" value="Gal-bind_lectin"/>
    <property type="match status" value="1"/>
</dbReference>
<dbReference type="Pfam" id="PF00337">
    <property type="entry name" value="Gal-bind_lectin"/>
    <property type="match status" value="1"/>
</dbReference>
<comment type="caution">
    <text evidence="5">The sequence shown here is derived from an EMBL/GenBank/DDBJ whole genome shotgun (WGS) entry which is preliminary data.</text>
</comment>
<keyword evidence="6" id="KW-1185">Reference proteome</keyword>
<reference evidence="6" key="1">
    <citation type="submission" date="2017-10" db="EMBL/GenBank/DDBJ databases">
        <title>Rapid genome shrinkage in a self-fertile nematode reveals novel sperm competition proteins.</title>
        <authorList>
            <person name="Yin D."/>
            <person name="Schwarz E.M."/>
            <person name="Thomas C.G."/>
            <person name="Felde R.L."/>
            <person name="Korf I.F."/>
            <person name="Cutter A.D."/>
            <person name="Schartner C.M."/>
            <person name="Ralston E.J."/>
            <person name="Meyer B.J."/>
            <person name="Haag E.S."/>
        </authorList>
    </citation>
    <scope>NUCLEOTIDE SEQUENCE [LARGE SCALE GENOMIC DNA]</scope>
    <source>
        <strain evidence="6">JU1422</strain>
    </source>
</reference>
<dbReference type="Gene3D" id="2.60.120.200">
    <property type="match status" value="1"/>
</dbReference>
<evidence type="ECO:0000313" key="6">
    <source>
        <dbReference type="Proteomes" id="UP000230233"/>
    </source>
</evidence>
<proteinExistence type="predicted"/>
<evidence type="ECO:0000259" key="4">
    <source>
        <dbReference type="PROSITE" id="PS51304"/>
    </source>
</evidence>
<accession>A0A2G5TD82</accession>
<feature type="compositionally biased region" description="Gly residues" evidence="3">
    <location>
        <begin position="137"/>
        <end position="154"/>
    </location>
</feature>
<dbReference type="PROSITE" id="PS51304">
    <property type="entry name" value="GALECTIN"/>
    <property type="match status" value="1"/>
</dbReference>
<dbReference type="Proteomes" id="UP000230233">
    <property type="component" value="Chromosome V"/>
</dbReference>
<evidence type="ECO:0000256" key="3">
    <source>
        <dbReference type="SAM" id="MobiDB-lite"/>
    </source>
</evidence>
<dbReference type="GO" id="GO:0030246">
    <property type="term" value="F:carbohydrate binding"/>
    <property type="evidence" value="ECO:0007669"/>
    <property type="project" value="UniProtKB-UniRule"/>
</dbReference>
<protein>
    <recommendedName>
        <fullName evidence="2">Galectin</fullName>
    </recommendedName>
</protein>
<feature type="compositionally biased region" description="Low complexity" evidence="3">
    <location>
        <begin position="155"/>
        <end position="168"/>
    </location>
</feature>
<evidence type="ECO:0000256" key="2">
    <source>
        <dbReference type="RuleBase" id="RU102079"/>
    </source>
</evidence>
<dbReference type="InterPro" id="IPR013320">
    <property type="entry name" value="ConA-like_dom_sf"/>
</dbReference>